<sequence>MLTQLFGNYLLNEKLLNPDQLKHVLDLQKSIHVKLGELAVNSGFMTDDNVNEVNNMQYKINKKFGELSIEMSLLNEEQLELLLFKQESKDMLVRQAILDKNYMTLSQFEEALSNYKMSYSITDQDFNFLINENLDEIMDKFYTFNNCSYGALYKKYFSLLLKNVIRFVDSDFRPLEIKPITKYDFKYIASQNISGDFELCSCISADEQTLIKFAQKYAQEDFTVNDEYVQESIGEFLNLANGIFIVNMSENNIELELSPQELHVNDSLIDLIEGYCIPIVFSFGKVDFIISRSDSIIV</sequence>
<accession>A0A7Y0EEC4</accession>
<dbReference type="AlphaFoldDB" id="A0A7Y0EEC4"/>
<keyword evidence="3" id="KW-1185">Reference proteome</keyword>
<dbReference type="RefSeq" id="WP_169296439.1">
    <property type="nucleotide sequence ID" value="NZ_JABBNI010000008.1"/>
</dbReference>
<dbReference type="InterPro" id="IPR028976">
    <property type="entry name" value="CheC-like_sf"/>
</dbReference>
<proteinExistence type="predicted"/>
<dbReference type="EMBL" id="JABBNI010000008">
    <property type="protein sequence ID" value="NMM61828.1"/>
    <property type="molecule type" value="Genomic_DNA"/>
</dbReference>
<dbReference type="Proteomes" id="UP000537131">
    <property type="component" value="Unassembled WGS sequence"/>
</dbReference>
<evidence type="ECO:0000313" key="3">
    <source>
        <dbReference type="Proteomes" id="UP000537131"/>
    </source>
</evidence>
<comment type="caution">
    <text evidence="2">The sequence shown here is derived from an EMBL/GenBank/DDBJ whole genome shotgun (WGS) entry which is preliminary data.</text>
</comment>
<keyword evidence="1" id="KW-0145">Chemotaxis</keyword>
<evidence type="ECO:0000256" key="1">
    <source>
        <dbReference type="ARBA" id="ARBA00022500"/>
    </source>
</evidence>
<dbReference type="InterPro" id="IPR037257">
    <property type="entry name" value="T2SS_E_N_sf"/>
</dbReference>
<dbReference type="SUPFAM" id="SSF160246">
    <property type="entry name" value="EspE N-terminal domain-like"/>
    <property type="match status" value="1"/>
</dbReference>
<dbReference type="SUPFAM" id="SSF103039">
    <property type="entry name" value="CheC-like"/>
    <property type="match status" value="1"/>
</dbReference>
<dbReference type="Gene3D" id="3.40.1550.10">
    <property type="entry name" value="CheC-like"/>
    <property type="match status" value="1"/>
</dbReference>
<organism evidence="2 3">
    <name type="scientific">Clostridium muellerianum</name>
    <dbReference type="NCBI Taxonomy" id="2716538"/>
    <lineage>
        <taxon>Bacteria</taxon>
        <taxon>Bacillati</taxon>
        <taxon>Bacillota</taxon>
        <taxon>Clostridia</taxon>
        <taxon>Eubacteriales</taxon>
        <taxon>Clostridiaceae</taxon>
        <taxon>Clostridium</taxon>
    </lineage>
</organism>
<gene>
    <name evidence="2" type="ORF">HBE96_03820</name>
</gene>
<reference evidence="2 3" key="1">
    <citation type="submission" date="2020-06" db="EMBL/GenBank/DDBJ databases">
        <title>Complete Genome Sequence of Clostridium muelleri sp. nov. P21T, an Acid-Alcohol Producing Acetogen Isolated from Old Hay.</title>
        <authorList>
            <person name="Duncan K.E."/>
            <person name="Tanner R.S."/>
        </authorList>
    </citation>
    <scope>NUCLEOTIDE SEQUENCE [LARGE SCALE GENOMIC DNA]</scope>
    <source>
        <strain evidence="2 3">P21</strain>
    </source>
</reference>
<name>A0A7Y0EEC4_9CLOT</name>
<evidence type="ECO:0000313" key="2">
    <source>
        <dbReference type="EMBL" id="NMM61828.1"/>
    </source>
</evidence>
<protein>
    <submittedName>
        <fullName evidence="2">Chemotaxis protein CheX</fullName>
    </submittedName>
</protein>
<dbReference type="GO" id="GO:0006935">
    <property type="term" value="P:chemotaxis"/>
    <property type="evidence" value="ECO:0007669"/>
    <property type="project" value="UniProtKB-KW"/>
</dbReference>